<feature type="region of interest" description="Disordered" evidence="1">
    <location>
        <begin position="28"/>
        <end position="100"/>
    </location>
</feature>
<dbReference type="EMBL" id="NAJQ01000957">
    <property type="protein sequence ID" value="TKA63337.1"/>
    <property type="molecule type" value="Genomic_DNA"/>
</dbReference>
<organism evidence="2 3">
    <name type="scientific">Friedmanniomyces simplex</name>
    <dbReference type="NCBI Taxonomy" id="329884"/>
    <lineage>
        <taxon>Eukaryota</taxon>
        <taxon>Fungi</taxon>
        <taxon>Dikarya</taxon>
        <taxon>Ascomycota</taxon>
        <taxon>Pezizomycotina</taxon>
        <taxon>Dothideomycetes</taxon>
        <taxon>Dothideomycetidae</taxon>
        <taxon>Mycosphaerellales</taxon>
        <taxon>Teratosphaeriaceae</taxon>
        <taxon>Friedmanniomyces</taxon>
    </lineage>
</organism>
<feature type="non-terminal residue" evidence="2">
    <location>
        <position position="307"/>
    </location>
</feature>
<dbReference type="OrthoDB" id="5429186at2759"/>
<evidence type="ECO:0000313" key="2">
    <source>
        <dbReference type="EMBL" id="TKA63337.1"/>
    </source>
</evidence>
<feature type="compositionally biased region" description="Acidic residues" evidence="1">
    <location>
        <begin position="61"/>
        <end position="79"/>
    </location>
</feature>
<proteinExistence type="predicted"/>
<accession>A0A4U0WKQ2</accession>
<gene>
    <name evidence="2" type="ORF">B0A55_10769</name>
</gene>
<sequence>MSSSADTAASLWLEQLAAMRAAIAELKLPQTNGGGPTDGYKPSADLDLDDDDLSPASPIDDIWDLISEDDEEDYSEESLEPERPHVDGGDPASASVGSQEWLRKSCEDVASKGGGLDAQSLQEHISAVLASDSGDDELQMTLADILGFGELDLVSDIIGQRKQLLKAPAKPPSGLLSKAERDARLRQADHKHKNTTLSTAQNRSMEQYPHVYRAHEAGNSLSAAGKKYLLPMGSERLEREMYEEYSIPATKVGVLGRHQKLVQVSEMDGLCKRTFKGYKALNRMQSSVHPVAYQTSENMLICAPTGA</sequence>
<name>A0A4U0WKQ2_9PEZI</name>
<dbReference type="STRING" id="329884.A0A4U0WKQ2"/>
<keyword evidence="3" id="KW-1185">Reference proteome</keyword>
<protein>
    <submittedName>
        <fullName evidence="2">Uncharacterized protein</fullName>
    </submittedName>
</protein>
<dbReference type="AlphaFoldDB" id="A0A4U0WKQ2"/>
<dbReference type="Gene3D" id="3.40.50.300">
    <property type="entry name" value="P-loop containing nucleotide triphosphate hydrolases"/>
    <property type="match status" value="1"/>
</dbReference>
<evidence type="ECO:0000256" key="1">
    <source>
        <dbReference type="SAM" id="MobiDB-lite"/>
    </source>
</evidence>
<dbReference type="Proteomes" id="UP000309340">
    <property type="component" value="Unassembled WGS sequence"/>
</dbReference>
<reference evidence="2 3" key="1">
    <citation type="submission" date="2017-03" db="EMBL/GenBank/DDBJ databases">
        <title>Genomes of endolithic fungi from Antarctica.</title>
        <authorList>
            <person name="Coleine C."/>
            <person name="Masonjones S."/>
            <person name="Stajich J.E."/>
        </authorList>
    </citation>
    <scope>NUCLEOTIDE SEQUENCE [LARGE SCALE GENOMIC DNA]</scope>
    <source>
        <strain evidence="2 3">CCFEE 5184</strain>
    </source>
</reference>
<evidence type="ECO:0000313" key="3">
    <source>
        <dbReference type="Proteomes" id="UP000309340"/>
    </source>
</evidence>
<comment type="caution">
    <text evidence="2">The sequence shown here is derived from an EMBL/GenBank/DDBJ whole genome shotgun (WGS) entry which is preliminary data.</text>
</comment>
<dbReference type="InterPro" id="IPR027417">
    <property type="entry name" value="P-loop_NTPase"/>
</dbReference>